<keyword evidence="2" id="KW-0813">Transport</keyword>
<dbReference type="InterPro" id="IPR027417">
    <property type="entry name" value="P-loop_NTPase"/>
</dbReference>
<dbReference type="OrthoDB" id="9780942at2"/>
<dbReference type="GO" id="GO:0016887">
    <property type="term" value="F:ATP hydrolysis activity"/>
    <property type="evidence" value="ECO:0007669"/>
    <property type="project" value="InterPro"/>
</dbReference>
<dbReference type="AlphaFoldDB" id="A0A3L7ACN7"/>
<dbReference type="Pfam" id="PF12399">
    <property type="entry name" value="BCA_ABC_TP_C"/>
    <property type="match status" value="1"/>
</dbReference>
<dbReference type="PANTHER" id="PTHR45772:SF2">
    <property type="entry name" value="ABC TRANSPORTER ATP-BINDING PROTEIN"/>
    <property type="match status" value="1"/>
</dbReference>
<dbReference type="Proteomes" id="UP000269692">
    <property type="component" value="Unassembled WGS sequence"/>
</dbReference>
<sequence>MAEPASPQAPVLALERLSKSFGALTVTRDVTLDVRPAEVHALIGPNGAGKTSLIAQIAGALAPDAGRILFAGADVTRLGMARRARRGLGRVFQISNVVGAFTSLENVALAAIVAGGRTFRCWRPALSDRAALEQARAMLERVGLADRMATPAAALSHGERRALELAMCLVQEPKLLLLDEPMAGTGRAESERLTALLAGLKGRIPILLVEHDMATVFALADRISVLISGAIAITGTPETVRADAVVRQAYLGDEEAV</sequence>
<comment type="similarity">
    <text evidence="1">Belongs to the ABC transporter superfamily.</text>
</comment>
<evidence type="ECO:0000256" key="4">
    <source>
        <dbReference type="ARBA" id="ARBA00022840"/>
    </source>
</evidence>
<evidence type="ECO:0000259" key="5">
    <source>
        <dbReference type="PROSITE" id="PS50893"/>
    </source>
</evidence>
<organism evidence="6 7">
    <name type="scientific">Xanthobacter tagetidis</name>
    <dbReference type="NCBI Taxonomy" id="60216"/>
    <lineage>
        <taxon>Bacteria</taxon>
        <taxon>Pseudomonadati</taxon>
        <taxon>Pseudomonadota</taxon>
        <taxon>Alphaproteobacteria</taxon>
        <taxon>Hyphomicrobiales</taxon>
        <taxon>Xanthobacteraceae</taxon>
        <taxon>Xanthobacter</taxon>
    </lineage>
</organism>
<dbReference type="Gene3D" id="3.40.50.300">
    <property type="entry name" value="P-loop containing nucleotide triphosphate hydrolases"/>
    <property type="match status" value="1"/>
</dbReference>
<evidence type="ECO:0000313" key="6">
    <source>
        <dbReference type="EMBL" id="RLP78149.1"/>
    </source>
</evidence>
<gene>
    <name evidence="6" type="ORF">D9R14_12235</name>
</gene>
<dbReference type="GO" id="GO:0005524">
    <property type="term" value="F:ATP binding"/>
    <property type="evidence" value="ECO:0007669"/>
    <property type="project" value="UniProtKB-KW"/>
</dbReference>
<proteinExistence type="inferred from homology"/>
<dbReference type="EMBL" id="RCTF01000009">
    <property type="protein sequence ID" value="RLP78149.1"/>
    <property type="molecule type" value="Genomic_DNA"/>
</dbReference>
<keyword evidence="7" id="KW-1185">Reference proteome</keyword>
<dbReference type="PANTHER" id="PTHR45772">
    <property type="entry name" value="CONSERVED COMPONENT OF ABC TRANSPORTER FOR NATURAL AMINO ACIDS-RELATED"/>
    <property type="match status" value="1"/>
</dbReference>
<evidence type="ECO:0000256" key="1">
    <source>
        <dbReference type="ARBA" id="ARBA00005417"/>
    </source>
</evidence>
<dbReference type="InterPro" id="IPR003439">
    <property type="entry name" value="ABC_transporter-like_ATP-bd"/>
</dbReference>
<evidence type="ECO:0000313" key="7">
    <source>
        <dbReference type="Proteomes" id="UP000269692"/>
    </source>
</evidence>
<comment type="caution">
    <text evidence="6">The sequence shown here is derived from an EMBL/GenBank/DDBJ whole genome shotgun (WGS) entry which is preliminary data.</text>
</comment>
<dbReference type="GO" id="GO:0005886">
    <property type="term" value="C:plasma membrane"/>
    <property type="evidence" value="ECO:0007669"/>
    <property type="project" value="TreeGrafter"/>
</dbReference>
<name>A0A3L7ACN7_9HYPH</name>
<dbReference type="InterPro" id="IPR017871">
    <property type="entry name" value="ABC_transporter-like_CS"/>
</dbReference>
<evidence type="ECO:0000256" key="2">
    <source>
        <dbReference type="ARBA" id="ARBA00022448"/>
    </source>
</evidence>
<dbReference type="SUPFAM" id="SSF52540">
    <property type="entry name" value="P-loop containing nucleoside triphosphate hydrolases"/>
    <property type="match status" value="1"/>
</dbReference>
<protein>
    <submittedName>
        <fullName evidence="6">ABC transporter ATP-binding protein</fullName>
    </submittedName>
</protein>
<keyword evidence="3" id="KW-0547">Nucleotide-binding</keyword>
<feature type="domain" description="ABC transporter" evidence="5">
    <location>
        <begin position="12"/>
        <end position="253"/>
    </location>
</feature>
<dbReference type="PROSITE" id="PS50893">
    <property type="entry name" value="ABC_TRANSPORTER_2"/>
    <property type="match status" value="1"/>
</dbReference>
<accession>A0A3L7ACN7</accession>
<dbReference type="RefSeq" id="WP_121623615.1">
    <property type="nucleotide sequence ID" value="NZ_JACIIW010000009.1"/>
</dbReference>
<dbReference type="CDD" id="cd03219">
    <property type="entry name" value="ABC_Mj1267_LivG_branched"/>
    <property type="match status" value="1"/>
</dbReference>
<dbReference type="InterPro" id="IPR032823">
    <property type="entry name" value="BCA_ABC_TP_C"/>
</dbReference>
<dbReference type="Pfam" id="PF00005">
    <property type="entry name" value="ABC_tran"/>
    <property type="match status" value="1"/>
</dbReference>
<reference evidence="6 7" key="1">
    <citation type="submission" date="2018-10" db="EMBL/GenBank/DDBJ databases">
        <title>Xanthobacter tagetidis genome sequencing and assembly.</title>
        <authorList>
            <person name="Maclea K.S."/>
            <person name="Goen A.E."/>
            <person name="Fatima S.A."/>
        </authorList>
    </citation>
    <scope>NUCLEOTIDE SEQUENCE [LARGE SCALE GENOMIC DNA]</scope>
    <source>
        <strain evidence="6 7">ATCC 700314</strain>
    </source>
</reference>
<dbReference type="InterPro" id="IPR003593">
    <property type="entry name" value="AAA+_ATPase"/>
</dbReference>
<dbReference type="SMART" id="SM00382">
    <property type="entry name" value="AAA"/>
    <property type="match status" value="1"/>
</dbReference>
<keyword evidence="4 6" id="KW-0067">ATP-binding</keyword>
<dbReference type="InterPro" id="IPR051120">
    <property type="entry name" value="ABC_AA/LPS_Transport"/>
</dbReference>
<dbReference type="PROSITE" id="PS00211">
    <property type="entry name" value="ABC_TRANSPORTER_1"/>
    <property type="match status" value="1"/>
</dbReference>
<evidence type="ECO:0000256" key="3">
    <source>
        <dbReference type="ARBA" id="ARBA00022741"/>
    </source>
</evidence>